<name>A0ACB9BKQ2_CICIN</name>
<dbReference type="Proteomes" id="UP001055811">
    <property type="component" value="Linkage Group LG06"/>
</dbReference>
<evidence type="ECO:0000313" key="1">
    <source>
        <dbReference type="EMBL" id="KAI3722469.1"/>
    </source>
</evidence>
<evidence type="ECO:0000313" key="2">
    <source>
        <dbReference type="Proteomes" id="UP001055811"/>
    </source>
</evidence>
<protein>
    <submittedName>
        <fullName evidence="1">Uncharacterized protein</fullName>
    </submittedName>
</protein>
<proteinExistence type="predicted"/>
<comment type="caution">
    <text evidence="1">The sequence shown here is derived from an EMBL/GenBank/DDBJ whole genome shotgun (WGS) entry which is preliminary data.</text>
</comment>
<dbReference type="EMBL" id="CM042014">
    <property type="protein sequence ID" value="KAI3722469.1"/>
    <property type="molecule type" value="Genomic_DNA"/>
</dbReference>
<organism evidence="1 2">
    <name type="scientific">Cichorium intybus</name>
    <name type="common">Chicory</name>
    <dbReference type="NCBI Taxonomy" id="13427"/>
    <lineage>
        <taxon>Eukaryota</taxon>
        <taxon>Viridiplantae</taxon>
        <taxon>Streptophyta</taxon>
        <taxon>Embryophyta</taxon>
        <taxon>Tracheophyta</taxon>
        <taxon>Spermatophyta</taxon>
        <taxon>Magnoliopsida</taxon>
        <taxon>eudicotyledons</taxon>
        <taxon>Gunneridae</taxon>
        <taxon>Pentapetalae</taxon>
        <taxon>asterids</taxon>
        <taxon>campanulids</taxon>
        <taxon>Asterales</taxon>
        <taxon>Asteraceae</taxon>
        <taxon>Cichorioideae</taxon>
        <taxon>Cichorieae</taxon>
        <taxon>Cichoriinae</taxon>
        <taxon>Cichorium</taxon>
    </lineage>
</organism>
<keyword evidence="2" id="KW-1185">Reference proteome</keyword>
<sequence>MLKNLSHHYQCRRRQKEQWRQKLLHRLELPPQPLTLVATNGSIASHVSQFVVDEKRFNEKSQVVALLFSRSRYPNYANLTNQIPFCNEKLRH</sequence>
<gene>
    <name evidence="1" type="ORF">L2E82_33508</name>
</gene>
<reference evidence="2" key="1">
    <citation type="journal article" date="2022" name="Mol. Ecol. Resour.">
        <title>The genomes of chicory, endive, great burdock and yacon provide insights into Asteraceae palaeo-polyploidization history and plant inulin production.</title>
        <authorList>
            <person name="Fan W."/>
            <person name="Wang S."/>
            <person name="Wang H."/>
            <person name="Wang A."/>
            <person name="Jiang F."/>
            <person name="Liu H."/>
            <person name="Zhao H."/>
            <person name="Xu D."/>
            <person name="Zhang Y."/>
        </authorList>
    </citation>
    <scope>NUCLEOTIDE SEQUENCE [LARGE SCALE GENOMIC DNA]</scope>
    <source>
        <strain evidence="2">cv. Punajuju</strain>
    </source>
</reference>
<accession>A0ACB9BKQ2</accession>
<reference evidence="1 2" key="2">
    <citation type="journal article" date="2022" name="Mol. Ecol. Resour.">
        <title>The genomes of chicory, endive, great burdock and yacon provide insights into Asteraceae paleo-polyploidization history and plant inulin production.</title>
        <authorList>
            <person name="Fan W."/>
            <person name="Wang S."/>
            <person name="Wang H."/>
            <person name="Wang A."/>
            <person name="Jiang F."/>
            <person name="Liu H."/>
            <person name="Zhao H."/>
            <person name="Xu D."/>
            <person name="Zhang Y."/>
        </authorList>
    </citation>
    <scope>NUCLEOTIDE SEQUENCE [LARGE SCALE GENOMIC DNA]</scope>
    <source>
        <strain evidence="2">cv. Punajuju</strain>
        <tissue evidence="1">Leaves</tissue>
    </source>
</reference>